<sequence length="351" mass="38350">MGTRPSTSISVPSSPTAPSPVLAPMPPAHSLPRADEASQSPAKSILNQLDYLPTSSILTQLGNVSETHEDYASKQQSLGISARQDLEAGAYEDHSAETESQYPINPLPEAQGLYSPESANQTRPSDVRWMLPTITTTIPAAHIDTEYCPAAANSGERGGQEDGVACDANDPTEQSPRKRRKVRHDSATTKPQRCSSNVSRFPPMRKVKYTSARSPPASHDSSEDGNVGTSAATFEEWPLQNVIFKRVIVDGVGTFQLQFEWPFCTSHSQGSVPTGNARRTTTTRATGGQAGRTSGTRARFTREEDNLLTKLRKEQGNLSWAEIHKRFNDTFPGRSRGCLQVHYCTKLKHSE</sequence>
<feature type="compositionally biased region" description="Polar residues" evidence="1">
    <location>
        <begin position="37"/>
        <end position="46"/>
    </location>
</feature>
<evidence type="ECO:0000259" key="2">
    <source>
        <dbReference type="PROSITE" id="PS50090"/>
    </source>
</evidence>
<feature type="region of interest" description="Disordered" evidence="1">
    <location>
        <begin position="151"/>
        <end position="229"/>
    </location>
</feature>
<feature type="domain" description="Myb-like" evidence="2">
    <location>
        <begin position="292"/>
        <end position="347"/>
    </location>
</feature>
<feature type="region of interest" description="Disordered" evidence="1">
    <location>
        <begin position="89"/>
        <end position="126"/>
    </location>
</feature>
<reference evidence="3" key="1">
    <citation type="submission" date="2021-09" db="EMBL/GenBank/DDBJ databases">
        <title>A high-quality genome of the endoparasitic fungus Hirsutella rhossiliensis with a comparison of Hirsutella genomes reveals transposable elements contributing to genome size variation.</title>
        <authorList>
            <person name="Lin R."/>
            <person name="Jiao Y."/>
            <person name="Sun X."/>
            <person name="Ling J."/>
            <person name="Xie B."/>
            <person name="Cheng X."/>
        </authorList>
    </citation>
    <scope>NUCLEOTIDE SEQUENCE</scope>
    <source>
        <strain evidence="3">HR02</strain>
    </source>
</reference>
<feature type="region of interest" description="Disordered" evidence="1">
    <location>
        <begin position="1"/>
        <end position="46"/>
    </location>
</feature>
<dbReference type="OrthoDB" id="4927382at2759"/>
<keyword evidence="4" id="KW-1185">Reference proteome</keyword>
<dbReference type="SMART" id="SM00717">
    <property type="entry name" value="SANT"/>
    <property type="match status" value="1"/>
</dbReference>
<dbReference type="CDD" id="cd00167">
    <property type="entry name" value="SANT"/>
    <property type="match status" value="1"/>
</dbReference>
<gene>
    <name evidence="3" type="ORF">HRG_10728</name>
</gene>
<dbReference type="EMBL" id="JAIZPD010000016">
    <property type="protein sequence ID" value="KAH0958427.1"/>
    <property type="molecule type" value="Genomic_DNA"/>
</dbReference>
<proteinExistence type="predicted"/>
<dbReference type="InterPro" id="IPR009057">
    <property type="entry name" value="Homeodomain-like_sf"/>
</dbReference>
<feature type="compositionally biased region" description="Low complexity" evidence="1">
    <location>
        <begin position="1"/>
        <end position="14"/>
    </location>
</feature>
<organism evidence="3 4">
    <name type="scientific">Hirsutella rhossiliensis</name>
    <dbReference type="NCBI Taxonomy" id="111463"/>
    <lineage>
        <taxon>Eukaryota</taxon>
        <taxon>Fungi</taxon>
        <taxon>Dikarya</taxon>
        <taxon>Ascomycota</taxon>
        <taxon>Pezizomycotina</taxon>
        <taxon>Sordariomycetes</taxon>
        <taxon>Hypocreomycetidae</taxon>
        <taxon>Hypocreales</taxon>
        <taxon>Ophiocordycipitaceae</taxon>
        <taxon>Hirsutella</taxon>
    </lineage>
</organism>
<dbReference type="SUPFAM" id="SSF46689">
    <property type="entry name" value="Homeodomain-like"/>
    <property type="match status" value="1"/>
</dbReference>
<feature type="compositionally biased region" description="Low complexity" evidence="1">
    <location>
        <begin position="274"/>
        <end position="294"/>
    </location>
</feature>
<evidence type="ECO:0000256" key="1">
    <source>
        <dbReference type="SAM" id="MobiDB-lite"/>
    </source>
</evidence>
<name>A0A9P8MNA7_9HYPO</name>
<evidence type="ECO:0000313" key="4">
    <source>
        <dbReference type="Proteomes" id="UP000824596"/>
    </source>
</evidence>
<dbReference type="Proteomes" id="UP000824596">
    <property type="component" value="Unassembled WGS sequence"/>
</dbReference>
<feature type="region of interest" description="Disordered" evidence="1">
    <location>
        <begin position="268"/>
        <end position="294"/>
    </location>
</feature>
<feature type="compositionally biased region" description="Pro residues" evidence="1">
    <location>
        <begin position="15"/>
        <end position="29"/>
    </location>
</feature>
<dbReference type="InterPro" id="IPR001005">
    <property type="entry name" value="SANT/Myb"/>
</dbReference>
<dbReference type="GeneID" id="68359856"/>
<comment type="caution">
    <text evidence="3">The sequence shown here is derived from an EMBL/GenBank/DDBJ whole genome shotgun (WGS) entry which is preliminary data.</text>
</comment>
<dbReference type="Gene3D" id="1.10.10.60">
    <property type="entry name" value="Homeodomain-like"/>
    <property type="match status" value="1"/>
</dbReference>
<evidence type="ECO:0000313" key="3">
    <source>
        <dbReference type="EMBL" id="KAH0958427.1"/>
    </source>
</evidence>
<feature type="compositionally biased region" description="Polar residues" evidence="1">
    <location>
        <begin position="188"/>
        <end position="199"/>
    </location>
</feature>
<protein>
    <recommendedName>
        <fullName evidence="2">Myb-like domain-containing protein</fullName>
    </recommendedName>
</protein>
<dbReference type="AlphaFoldDB" id="A0A9P8MNA7"/>
<dbReference type="PROSITE" id="PS50090">
    <property type="entry name" value="MYB_LIKE"/>
    <property type="match status" value="1"/>
</dbReference>
<accession>A0A9P8MNA7</accession>
<dbReference type="RefSeq" id="XP_044715940.1">
    <property type="nucleotide sequence ID" value="XM_044869198.1"/>
</dbReference>